<dbReference type="EMBL" id="JBJHZX010000075">
    <property type="protein sequence ID" value="MFL0198639.1"/>
    <property type="molecule type" value="Genomic_DNA"/>
</dbReference>
<dbReference type="RefSeq" id="WP_406794749.1">
    <property type="nucleotide sequence ID" value="NZ_JBJHZX010000075.1"/>
</dbReference>
<keyword evidence="2" id="KW-1185">Reference proteome</keyword>
<accession>A0ABW8SUC6</accession>
<dbReference type="Proteomes" id="UP001623660">
    <property type="component" value="Unassembled WGS sequence"/>
</dbReference>
<comment type="caution">
    <text evidence="1">The sequence shown here is derived from an EMBL/GenBank/DDBJ whole genome shotgun (WGS) entry which is preliminary data.</text>
</comment>
<evidence type="ECO:0000313" key="2">
    <source>
        <dbReference type="Proteomes" id="UP001623660"/>
    </source>
</evidence>
<proteinExistence type="predicted"/>
<name>A0ABW8SUC6_9CLOT</name>
<gene>
    <name evidence="1" type="ORF">ACJDU8_24240</name>
</gene>
<evidence type="ECO:0000313" key="1">
    <source>
        <dbReference type="EMBL" id="MFL0198639.1"/>
    </source>
</evidence>
<organism evidence="1 2">
    <name type="scientific">Candidatus Clostridium eludens</name>
    <dbReference type="NCBI Taxonomy" id="3381663"/>
    <lineage>
        <taxon>Bacteria</taxon>
        <taxon>Bacillati</taxon>
        <taxon>Bacillota</taxon>
        <taxon>Clostridia</taxon>
        <taxon>Eubacteriales</taxon>
        <taxon>Clostridiaceae</taxon>
        <taxon>Clostridium</taxon>
    </lineage>
</organism>
<reference evidence="1 2" key="1">
    <citation type="submission" date="2024-11" db="EMBL/GenBank/DDBJ databases">
        <authorList>
            <person name="Heng Y.C."/>
            <person name="Lim A.C.H."/>
            <person name="Lee J.K.Y."/>
            <person name="Kittelmann S."/>
        </authorList>
    </citation>
    <scope>NUCLEOTIDE SEQUENCE [LARGE SCALE GENOMIC DNA]</scope>
    <source>
        <strain evidence="1 2">WILCCON 0269</strain>
    </source>
</reference>
<evidence type="ECO:0008006" key="3">
    <source>
        <dbReference type="Google" id="ProtNLM"/>
    </source>
</evidence>
<sequence>MSYTPELNPIEMIWGEIYEKFFGNKLFKTLNAVSNKLCKAIVHLINNKAIVKSITDWHWIISAPSKPN</sequence>
<protein>
    <recommendedName>
        <fullName evidence="3">Tc1-like transposase DDE domain-containing protein</fullName>
    </recommendedName>
</protein>